<comment type="caution">
    <text evidence="2">The sequence shown here is derived from an EMBL/GenBank/DDBJ whole genome shotgun (WGS) entry which is preliminary data.</text>
</comment>
<dbReference type="Proteomes" id="UP000684084">
    <property type="component" value="Unassembled WGS sequence"/>
</dbReference>
<dbReference type="InterPro" id="IPR000477">
    <property type="entry name" value="RT_dom"/>
</dbReference>
<dbReference type="PROSITE" id="PS50878">
    <property type="entry name" value="RT_POL"/>
    <property type="match status" value="1"/>
</dbReference>
<dbReference type="AlphaFoldDB" id="A0A915ZP68"/>
<dbReference type="OrthoDB" id="2411677at2759"/>
<reference evidence="2" key="1">
    <citation type="submission" date="2020-05" db="EMBL/GenBank/DDBJ databases">
        <authorList>
            <person name="Rincon C."/>
            <person name="Sanders R I."/>
            <person name="Robbins C."/>
            <person name="Chaturvedi A."/>
        </authorList>
    </citation>
    <scope>NUCLEOTIDE SEQUENCE</scope>
    <source>
        <strain evidence="2">CHB12</strain>
    </source>
</reference>
<sequence length="396" mass="45432">MIPLTKALERIKCPTDLINFIINLFKNRKLQVITAYGLSKGFYAGDGIDQGETISPLIWRIFYDPLLTRIKDIPEVGYRLITQWPSSEGTDINKTQHELKTSVVAYADDTAWIASNKKEMETIIGISNSFFKLNNIRINGDKSELLVWNAPKDVIKSIKMGTNNDLVVAKKPSQESKYLGVYIKSQAGSSHIVKRVKNEIKSMVNLLKYKKITESQVVYVNNVVLMARLEYWLKCTFLTQNQCRTLHNCMILLLKQKMRITKSANNNIFTHQGLVGMTSLLQHLRTAQYADFIVRINSQEWDGISTRIILRNAQLRAGLAGCILTIEPSKLLQVNIPNNFNFNILKDIKDQLFNFDAINVDDWHLDILDTTILDFLLQPNYNHNNTRLDHDLSERK</sequence>
<dbReference type="Pfam" id="PF00078">
    <property type="entry name" value="RVT_1"/>
    <property type="match status" value="1"/>
</dbReference>
<evidence type="ECO:0000259" key="1">
    <source>
        <dbReference type="PROSITE" id="PS50878"/>
    </source>
</evidence>
<evidence type="ECO:0000313" key="3">
    <source>
        <dbReference type="Proteomes" id="UP000684084"/>
    </source>
</evidence>
<organism evidence="2 3">
    <name type="scientific">Rhizophagus irregularis</name>
    <dbReference type="NCBI Taxonomy" id="588596"/>
    <lineage>
        <taxon>Eukaryota</taxon>
        <taxon>Fungi</taxon>
        <taxon>Fungi incertae sedis</taxon>
        <taxon>Mucoromycota</taxon>
        <taxon>Glomeromycotina</taxon>
        <taxon>Glomeromycetes</taxon>
        <taxon>Glomerales</taxon>
        <taxon>Glomeraceae</taxon>
        <taxon>Rhizophagus</taxon>
    </lineage>
</organism>
<accession>A0A915ZP68</accession>
<evidence type="ECO:0000313" key="2">
    <source>
        <dbReference type="EMBL" id="CAB5381878.1"/>
    </source>
</evidence>
<gene>
    <name evidence="2" type="ORF">CHRIB12_LOCUS17722</name>
</gene>
<dbReference type="EMBL" id="CAGKOT010000045">
    <property type="protein sequence ID" value="CAB5381878.1"/>
    <property type="molecule type" value="Genomic_DNA"/>
</dbReference>
<protein>
    <recommendedName>
        <fullName evidence="1">Reverse transcriptase domain-containing protein</fullName>
    </recommendedName>
</protein>
<proteinExistence type="predicted"/>
<feature type="domain" description="Reverse transcriptase" evidence="1">
    <location>
        <begin position="1"/>
        <end position="183"/>
    </location>
</feature>
<name>A0A915ZP68_9GLOM</name>
<dbReference type="VEuPathDB" id="FungiDB:RhiirFUN_005457"/>